<dbReference type="EMBL" id="JANBPW010005155">
    <property type="protein sequence ID" value="KAJ1933234.1"/>
    <property type="molecule type" value="Genomic_DNA"/>
</dbReference>
<reference evidence="1" key="1">
    <citation type="submission" date="2022-07" db="EMBL/GenBank/DDBJ databases">
        <title>Phylogenomic reconstructions and comparative analyses of Kickxellomycotina fungi.</title>
        <authorList>
            <person name="Reynolds N.K."/>
            <person name="Stajich J.E."/>
            <person name="Barry K."/>
            <person name="Grigoriev I.V."/>
            <person name="Crous P."/>
            <person name="Smith M.E."/>
        </authorList>
    </citation>
    <scope>NUCLEOTIDE SEQUENCE</scope>
    <source>
        <strain evidence="1">NRRL 5244</strain>
    </source>
</reference>
<feature type="non-terminal residue" evidence="1">
    <location>
        <position position="288"/>
    </location>
</feature>
<sequence>MKRLLILLSLILVELVGLGFFVKGFFPYKKSIPGFATRQEQPADLGQLGSHVDAQYDRLVVMLVDALRNDFVFGNNSGMAYTQSLLRDGRAVGYTAKALAPTVTMPRIKALMTGTVPNFLDAVLNIAESDTSSSLKFHDNLLWQLKNHGNKTINMFGDDTWLRLFPDIFSRTDGTSSFFVTDTVEVDLNVTRHVKPDLEKDDWDVTVLHYLGLDHIGHLAGPDSPLMKPKQQEMDRVVQQVNEIIQRQDAERLAKDKSAKPTLFVLLGDHAMNEIGNHGGNSKLETST</sequence>
<comment type="caution">
    <text evidence="1">The sequence shown here is derived from an EMBL/GenBank/DDBJ whole genome shotgun (WGS) entry which is preliminary data.</text>
</comment>
<evidence type="ECO:0000313" key="1">
    <source>
        <dbReference type="EMBL" id="KAJ1933234.1"/>
    </source>
</evidence>
<gene>
    <name evidence="1" type="primary">LAS21_2</name>
    <name evidence="1" type="ORF">FBU59_006097</name>
</gene>
<dbReference type="Proteomes" id="UP001150603">
    <property type="component" value="Unassembled WGS sequence"/>
</dbReference>
<keyword evidence="2" id="KW-1185">Reference proteome</keyword>
<accession>A0ACC1J0R6</accession>
<evidence type="ECO:0000313" key="2">
    <source>
        <dbReference type="Proteomes" id="UP001150603"/>
    </source>
</evidence>
<organism evidence="1 2">
    <name type="scientific">Linderina macrospora</name>
    <dbReference type="NCBI Taxonomy" id="4868"/>
    <lineage>
        <taxon>Eukaryota</taxon>
        <taxon>Fungi</taxon>
        <taxon>Fungi incertae sedis</taxon>
        <taxon>Zoopagomycota</taxon>
        <taxon>Kickxellomycotina</taxon>
        <taxon>Kickxellomycetes</taxon>
        <taxon>Kickxellales</taxon>
        <taxon>Kickxellaceae</taxon>
        <taxon>Linderina</taxon>
    </lineage>
</organism>
<proteinExistence type="predicted"/>
<protein>
    <submittedName>
        <fullName evidence="1">Major facilitator super transporter protein</fullName>
    </submittedName>
</protein>
<name>A0ACC1J0R6_9FUNG</name>